<gene>
    <name evidence="1" type="ORF">SAMN04489724_1632</name>
</gene>
<accession>A0A1I7A2H6</accession>
<dbReference type="Proteomes" id="UP000199673">
    <property type="component" value="Unassembled WGS sequence"/>
</dbReference>
<evidence type="ECO:0000313" key="1">
    <source>
        <dbReference type="EMBL" id="SFT69120.1"/>
    </source>
</evidence>
<proteinExistence type="predicted"/>
<name>A0A1I7A2H6_9BACT</name>
<dbReference type="AlphaFoldDB" id="A0A1I7A2H6"/>
<dbReference type="EMBL" id="FPBF01000002">
    <property type="protein sequence ID" value="SFT69120.1"/>
    <property type="molecule type" value="Genomic_DNA"/>
</dbReference>
<organism evidence="1 2">
    <name type="scientific">Algoriphagus locisalis</name>
    <dbReference type="NCBI Taxonomy" id="305507"/>
    <lineage>
        <taxon>Bacteria</taxon>
        <taxon>Pseudomonadati</taxon>
        <taxon>Bacteroidota</taxon>
        <taxon>Cytophagia</taxon>
        <taxon>Cytophagales</taxon>
        <taxon>Cyclobacteriaceae</taxon>
        <taxon>Algoriphagus</taxon>
    </lineage>
</organism>
<reference evidence="2" key="1">
    <citation type="submission" date="2016-10" db="EMBL/GenBank/DDBJ databases">
        <authorList>
            <person name="Varghese N."/>
            <person name="Submissions S."/>
        </authorList>
    </citation>
    <scope>NUCLEOTIDE SEQUENCE [LARGE SCALE GENOMIC DNA]</scope>
    <source>
        <strain evidence="2">DSM 23445</strain>
    </source>
</reference>
<keyword evidence="2" id="KW-1185">Reference proteome</keyword>
<protein>
    <submittedName>
        <fullName evidence="1">Uncharacterized protein</fullName>
    </submittedName>
</protein>
<evidence type="ECO:0000313" key="2">
    <source>
        <dbReference type="Proteomes" id="UP000199673"/>
    </source>
</evidence>
<dbReference type="STRING" id="305507.SAMN04489724_1632"/>
<sequence>MIIRNDASYLFFFAYQAGRPMTGDRSTSNTSICHTLSRFSPFFGAIADIHINLF</sequence>